<evidence type="ECO:0000256" key="3">
    <source>
        <dbReference type="SAM" id="MobiDB-lite"/>
    </source>
</evidence>
<evidence type="ECO:0000313" key="6">
    <source>
        <dbReference type="Proteomes" id="UP000092555"/>
    </source>
</evidence>
<accession>A0A1A0HGS4</accession>
<evidence type="ECO:0000256" key="1">
    <source>
        <dbReference type="ARBA" id="ARBA00023054"/>
    </source>
</evidence>
<dbReference type="InterPro" id="IPR005613">
    <property type="entry name" value="AIP3_C"/>
</dbReference>
<dbReference type="InterPro" id="IPR056279">
    <property type="entry name" value="Aip3p_Bud6_N"/>
</dbReference>
<evidence type="ECO:0000259" key="4">
    <source>
        <dbReference type="SMART" id="SM00806"/>
    </source>
</evidence>
<dbReference type="GO" id="GO:0051286">
    <property type="term" value="C:cell tip"/>
    <property type="evidence" value="ECO:0007669"/>
    <property type="project" value="TreeGrafter"/>
</dbReference>
<organism evidence="5 6">
    <name type="scientific">Metschnikowia bicuspidata var. bicuspidata NRRL YB-4993</name>
    <dbReference type="NCBI Taxonomy" id="869754"/>
    <lineage>
        <taxon>Eukaryota</taxon>
        <taxon>Fungi</taxon>
        <taxon>Dikarya</taxon>
        <taxon>Ascomycota</taxon>
        <taxon>Saccharomycotina</taxon>
        <taxon>Pichiomycetes</taxon>
        <taxon>Metschnikowiaceae</taxon>
        <taxon>Metschnikowia</taxon>
    </lineage>
</organism>
<dbReference type="OrthoDB" id="783096at2759"/>
<dbReference type="Gene3D" id="1.20.58.1540">
    <property type="entry name" value="Actin interacting protein 3, C-terminal domain"/>
    <property type="match status" value="1"/>
</dbReference>
<keyword evidence="1 2" id="KW-0175">Coiled coil</keyword>
<dbReference type="Pfam" id="PF03915">
    <property type="entry name" value="AIP3"/>
    <property type="match status" value="1"/>
</dbReference>
<reference evidence="5 6" key="1">
    <citation type="submission" date="2016-05" db="EMBL/GenBank/DDBJ databases">
        <title>Comparative genomics of biotechnologically important yeasts.</title>
        <authorList>
            <consortium name="DOE Joint Genome Institute"/>
            <person name="Riley R."/>
            <person name="Haridas S."/>
            <person name="Wolfe K.H."/>
            <person name="Lopes M.R."/>
            <person name="Hittinger C.T."/>
            <person name="Goker M."/>
            <person name="Salamov A."/>
            <person name="Wisecaver J."/>
            <person name="Long T.M."/>
            <person name="Aerts A.L."/>
            <person name="Barry K."/>
            <person name="Choi C."/>
            <person name="Clum A."/>
            <person name="Coughlan A.Y."/>
            <person name="Deshpande S."/>
            <person name="Douglass A.P."/>
            <person name="Hanson S.J."/>
            <person name="Klenk H.-P."/>
            <person name="LaButti K."/>
            <person name="Lapidus A."/>
            <person name="Lindquist E."/>
            <person name="Lipzen A."/>
            <person name="Meier-kolthoff J.P."/>
            <person name="Ohm R.A."/>
            <person name="Otillar R.P."/>
            <person name="Pangilinan J."/>
            <person name="Peng Y."/>
            <person name="Rokas A."/>
            <person name="Rosa C.A."/>
            <person name="Scheuner C."/>
            <person name="Sibirny A.A."/>
            <person name="Slot J.C."/>
            <person name="Stielow J.B."/>
            <person name="Sun H."/>
            <person name="Kurtzman C.P."/>
            <person name="Blackwell M."/>
            <person name="Grigoriev I.V."/>
            <person name="Jeffries T.W."/>
        </authorList>
    </citation>
    <scope>NUCLEOTIDE SEQUENCE [LARGE SCALE GENOMIC DNA]</scope>
    <source>
        <strain evidence="5 6">NRRL YB-4993</strain>
    </source>
</reference>
<feature type="coiled-coil region" evidence="2">
    <location>
        <begin position="388"/>
        <end position="415"/>
    </location>
</feature>
<dbReference type="SMART" id="SM00806">
    <property type="entry name" value="AIP3"/>
    <property type="match status" value="1"/>
</dbReference>
<feature type="region of interest" description="Disordered" evidence="3">
    <location>
        <begin position="660"/>
        <end position="683"/>
    </location>
</feature>
<dbReference type="RefSeq" id="XP_018713677.1">
    <property type="nucleotide sequence ID" value="XM_018855203.1"/>
</dbReference>
<dbReference type="GO" id="GO:0005737">
    <property type="term" value="C:cytoplasm"/>
    <property type="evidence" value="ECO:0007669"/>
    <property type="project" value="TreeGrafter"/>
</dbReference>
<feature type="domain" description="Actin interacting protein 3 C-terminal" evidence="4">
    <location>
        <begin position="252"/>
        <end position="673"/>
    </location>
</feature>
<gene>
    <name evidence="5" type="ORF">METBIDRAFT_228380</name>
</gene>
<name>A0A1A0HGS4_9ASCO</name>
<evidence type="ECO:0000313" key="5">
    <source>
        <dbReference type="EMBL" id="OBA23196.1"/>
    </source>
</evidence>
<dbReference type="EMBL" id="LXTC01000001">
    <property type="protein sequence ID" value="OBA23196.1"/>
    <property type="molecule type" value="Genomic_DNA"/>
</dbReference>
<dbReference type="PANTHER" id="PTHR22741">
    <property type="entry name" value="P140CAP/SNIP-RELATED"/>
    <property type="match status" value="1"/>
</dbReference>
<evidence type="ECO:0000256" key="2">
    <source>
        <dbReference type="SAM" id="Coils"/>
    </source>
</evidence>
<dbReference type="PANTHER" id="PTHR22741:SF10">
    <property type="entry name" value="COILED-COIL DOMAIN-CONTAINING PROTEIN CG32809"/>
    <property type="match status" value="1"/>
</dbReference>
<proteinExistence type="predicted"/>
<keyword evidence="6" id="KW-1185">Reference proteome</keyword>
<dbReference type="InterPro" id="IPR051825">
    <property type="entry name" value="SRCIN1"/>
</dbReference>
<dbReference type="GO" id="GO:0030010">
    <property type="term" value="P:establishment of cell polarity"/>
    <property type="evidence" value="ECO:0007669"/>
    <property type="project" value="TreeGrafter"/>
</dbReference>
<feature type="compositionally biased region" description="Basic and acidic residues" evidence="3">
    <location>
        <begin position="663"/>
        <end position="675"/>
    </location>
</feature>
<dbReference type="STRING" id="869754.A0A1A0HGS4"/>
<dbReference type="InterPro" id="IPR022782">
    <property type="entry name" value="AIP3-like_C"/>
</dbReference>
<dbReference type="Proteomes" id="UP000092555">
    <property type="component" value="Unassembled WGS sequence"/>
</dbReference>
<protein>
    <submittedName>
        <fullName evidence="5">AIP3-domain-containing protein</fullName>
    </submittedName>
</protein>
<comment type="caution">
    <text evidence="5">The sequence shown here is derived from an EMBL/GenBank/DDBJ whole genome shotgun (WGS) entry which is preliminary data.</text>
</comment>
<dbReference type="GeneID" id="30028179"/>
<sequence length="683" mass="76281">MSTIETSVTRLLVLTKHLLESLTQWAHQEASDKVVLDAYVKLGNDFRAAVRSFSAARVDISDLGDVPRALRIVLESALSEEPTQRNLDKFLPKIRGIIVALLQSLKNKQARAKELAADLNMPLNMSHDHLQDDRPGSAMPAKAHILPGAAPEHSRYSRAAQPRDLLLASSDALAKLQKGNVILRRASKRFSAYQFAKLANLSGSHMLRISAELPVPQPGGATEAEDIHEATSHSTPLGKSAEDAGLADSYIFLRIGDKTKKVQVQFPMTMASLRLLFVEKFAYSPKTASFPEIYALDLRTNVSFELEEHRVEEEVKTGTLLLLKAPTDQEESLSSLESSVHVLNSRMDTLSSELVKQIKDALDSAPISAHLLASQVSQPATASTGEASKELEQRNAMLTKALKNLQQEFKDVSQILQARDAQVKQLTAAMQHEIGMLKEACLEESSPVKSRSFMEESYTRLSEDSDSLLTKVDDLQDMMEALRKDVAQRGVRLGAKQLKSTQKEICAVKLQLSDLIEYIRDGKPSWKKIWESELDKVCEEQQFFNLQDDLTHDLDEDIRKIEETFELIEKCSVHQSKQTPKKNAFASQMVLPGPGESMYNLRDAVLSEVCALKPDHESRLDAIAKAEKIRERERQLQSLTQFQEELGDFVDEKKLKSSGGIEDLEKRRQQQDAENLKSSFGVI</sequence>
<dbReference type="AlphaFoldDB" id="A0A1A0HGS4"/>
<dbReference type="Pfam" id="PF23153">
    <property type="entry name" value="Aip3p_Bud6_N"/>
    <property type="match status" value="1"/>
</dbReference>
<dbReference type="GO" id="GO:0005519">
    <property type="term" value="F:cytoskeletal regulatory protein binding"/>
    <property type="evidence" value="ECO:0007669"/>
    <property type="project" value="InterPro"/>
</dbReference>